<comment type="caution">
    <text evidence="3">The sequence shown here is derived from an EMBL/GenBank/DDBJ whole genome shotgun (WGS) entry which is preliminary data.</text>
</comment>
<keyword evidence="1" id="KW-0472">Membrane</keyword>
<gene>
    <name evidence="3" type="ORF">QVN40_05480</name>
</gene>
<evidence type="ECO:0000256" key="1">
    <source>
        <dbReference type="SAM" id="Phobius"/>
    </source>
</evidence>
<feature type="domain" description="DUF3592" evidence="2">
    <location>
        <begin position="46"/>
        <end position="125"/>
    </location>
</feature>
<proteinExistence type="predicted"/>
<dbReference type="AlphaFoldDB" id="A0AAW7K2U7"/>
<evidence type="ECO:0000259" key="2">
    <source>
        <dbReference type="Pfam" id="PF12158"/>
    </source>
</evidence>
<dbReference type="Pfam" id="PF12158">
    <property type="entry name" value="DUF3592"/>
    <property type="match status" value="1"/>
</dbReference>
<evidence type="ECO:0000313" key="4">
    <source>
        <dbReference type="Proteomes" id="UP001168505"/>
    </source>
</evidence>
<evidence type="ECO:0000313" key="3">
    <source>
        <dbReference type="EMBL" id="MDN0069156.1"/>
    </source>
</evidence>
<organism evidence="3 4">
    <name type="scientific">Collinsella ihumii</name>
    <dbReference type="NCBI Taxonomy" id="1720204"/>
    <lineage>
        <taxon>Bacteria</taxon>
        <taxon>Bacillati</taxon>
        <taxon>Actinomycetota</taxon>
        <taxon>Coriobacteriia</taxon>
        <taxon>Coriobacteriales</taxon>
        <taxon>Coriobacteriaceae</taxon>
        <taxon>Collinsella</taxon>
    </lineage>
</organism>
<reference evidence="3" key="2">
    <citation type="submission" date="2023-08" db="EMBL/GenBank/DDBJ databases">
        <title>Identification and characterization of horizontal gene transfer across gut microbiota members of farm animals based on homology search.</title>
        <authorList>
            <person name="Schwarzerova J."/>
            <person name="Nykrynova M."/>
            <person name="Jureckova K."/>
            <person name="Cejkova D."/>
            <person name="Rychlik I."/>
        </authorList>
    </citation>
    <scope>NUCLEOTIDE SEQUENCE</scope>
    <source>
        <strain evidence="3">15_COKtk</strain>
    </source>
</reference>
<dbReference type="InterPro" id="IPR021994">
    <property type="entry name" value="DUF3592"/>
</dbReference>
<reference evidence="3" key="1">
    <citation type="submission" date="2023-06" db="EMBL/GenBank/DDBJ databases">
        <authorList>
            <person name="Zeman M."/>
            <person name="Kubasova T."/>
            <person name="Jahodarova E."/>
            <person name="Nykrynova M."/>
            <person name="Rychlik I."/>
        </authorList>
    </citation>
    <scope>NUCLEOTIDE SEQUENCE</scope>
    <source>
        <strain evidence="3">15_COKtk</strain>
    </source>
</reference>
<dbReference type="Proteomes" id="UP001168505">
    <property type="component" value="Unassembled WGS sequence"/>
</dbReference>
<dbReference type="RefSeq" id="WP_066834005.1">
    <property type="nucleotide sequence ID" value="NZ_CABKVW010000012.1"/>
</dbReference>
<keyword evidence="1" id="KW-0812">Transmembrane</keyword>
<sequence length="132" mass="14391">MSDDIMILLVFGLIALLGGGTTALVLLIAKRVRAKKEREYTGEAVGTVVRFRMGGIDRPSSVCVRYEVDGRTYECRETVKLKSELIKIGPVPIGQRKRGKIATRVGSKVRVAYLPSDPSKAILADNAGLMNE</sequence>
<name>A0AAW7K2U7_9ACTN</name>
<protein>
    <submittedName>
        <fullName evidence="3">DUF3592 domain-containing protein</fullName>
    </submittedName>
</protein>
<dbReference type="EMBL" id="JAUEIR010000004">
    <property type="protein sequence ID" value="MDN0069156.1"/>
    <property type="molecule type" value="Genomic_DNA"/>
</dbReference>
<keyword evidence="1" id="KW-1133">Transmembrane helix</keyword>
<feature type="transmembrane region" description="Helical" evidence="1">
    <location>
        <begin position="6"/>
        <end position="29"/>
    </location>
</feature>
<accession>A0AAW7K2U7</accession>